<dbReference type="GO" id="GO:0032259">
    <property type="term" value="P:methylation"/>
    <property type="evidence" value="ECO:0007669"/>
    <property type="project" value="UniProtKB-KW"/>
</dbReference>
<evidence type="ECO:0000256" key="2">
    <source>
        <dbReference type="ARBA" id="ARBA00022603"/>
    </source>
</evidence>
<evidence type="ECO:0000256" key="6">
    <source>
        <dbReference type="ARBA" id="ARBA00039449"/>
    </source>
</evidence>
<dbReference type="PIRSF" id="PIRSF016958">
    <property type="entry name" value="DUF858_MeTrfase_lik"/>
    <property type="match status" value="1"/>
</dbReference>
<dbReference type="GO" id="GO:0071885">
    <property type="term" value="F:N-terminal protein N-methyltransferase activity"/>
    <property type="evidence" value="ECO:0007669"/>
    <property type="project" value="UniProtKB-EC"/>
</dbReference>
<name>A0A9P8I257_9PEZI</name>
<gene>
    <name evidence="13" type="ORF">FGG08_006013</name>
</gene>
<evidence type="ECO:0000256" key="12">
    <source>
        <dbReference type="PIRSR" id="PIRSR016958-1"/>
    </source>
</evidence>
<dbReference type="EMBL" id="JAGHQL010000158">
    <property type="protein sequence ID" value="KAH0537188.1"/>
    <property type="molecule type" value="Genomic_DNA"/>
</dbReference>
<dbReference type="CDD" id="cd02440">
    <property type="entry name" value="AdoMet_MTases"/>
    <property type="match status" value="1"/>
</dbReference>
<evidence type="ECO:0000256" key="10">
    <source>
        <dbReference type="ARBA" id="ARBA00048167"/>
    </source>
</evidence>
<comment type="catalytic activity">
    <reaction evidence="8">
        <text>N-terminal L-seryl-L-prolyl-L-lysyl-[protein] + 3 S-adenosyl-L-methionine = N-terminal N,N,N-trimethyl-L-seryl-L-prolyl-L-lysyl-[protein] + 3 S-adenosyl-L-homocysteine + 3 H(+)</text>
        <dbReference type="Rhea" id="RHEA:54724"/>
        <dbReference type="Rhea" id="RHEA-COMP:13789"/>
        <dbReference type="Rhea" id="RHEA-COMP:13973"/>
        <dbReference type="ChEBI" id="CHEBI:15378"/>
        <dbReference type="ChEBI" id="CHEBI:57856"/>
        <dbReference type="ChEBI" id="CHEBI:59789"/>
        <dbReference type="ChEBI" id="CHEBI:138061"/>
        <dbReference type="ChEBI" id="CHEBI:138317"/>
        <dbReference type="EC" id="2.1.1.244"/>
    </reaction>
</comment>
<feature type="binding site" evidence="12">
    <location>
        <position position="78"/>
    </location>
    <ligand>
        <name>S-adenosyl-L-methionine</name>
        <dbReference type="ChEBI" id="CHEBI:59789"/>
    </ligand>
</feature>
<evidence type="ECO:0000256" key="5">
    <source>
        <dbReference type="ARBA" id="ARBA00039112"/>
    </source>
</evidence>
<protein>
    <recommendedName>
        <fullName evidence="6">Alpha N-terminal protein methyltransferase 1</fullName>
        <ecNumber evidence="5">2.1.1.244</ecNumber>
    </recommendedName>
    <alternativeName>
        <fullName evidence="11">Translation associated element 1</fullName>
    </alternativeName>
    <alternativeName>
        <fullName evidence="7">X-Pro-Lys N-terminal protein methyltransferase 1</fullName>
    </alternativeName>
</protein>
<dbReference type="AlphaFoldDB" id="A0A9P8I257"/>
<dbReference type="Gene3D" id="3.40.50.150">
    <property type="entry name" value="Vaccinia Virus protein VP39"/>
    <property type="match status" value="1"/>
</dbReference>
<evidence type="ECO:0000256" key="3">
    <source>
        <dbReference type="ARBA" id="ARBA00022679"/>
    </source>
</evidence>
<evidence type="ECO:0000313" key="14">
    <source>
        <dbReference type="Proteomes" id="UP000698800"/>
    </source>
</evidence>
<reference evidence="13" key="1">
    <citation type="submission" date="2021-03" db="EMBL/GenBank/DDBJ databases">
        <title>Comparative genomics and phylogenomic investigation of the class Geoglossomycetes provide insights into ecological specialization and systematics.</title>
        <authorList>
            <person name="Melie T."/>
            <person name="Pirro S."/>
            <person name="Miller A.N."/>
            <person name="Quandt A."/>
        </authorList>
    </citation>
    <scope>NUCLEOTIDE SEQUENCE</scope>
    <source>
        <strain evidence="13">GBOQ0MN5Z8</strain>
    </source>
</reference>
<evidence type="ECO:0000256" key="11">
    <source>
        <dbReference type="ARBA" id="ARBA00082558"/>
    </source>
</evidence>
<comment type="caution">
    <text evidence="13">The sequence shown here is derived from an EMBL/GenBank/DDBJ whole genome shotgun (WGS) entry which is preliminary data.</text>
</comment>
<comment type="catalytic activity">
    <reaction evidence="10">
        <text>N-terminal L-alanyl-L-prolyl-L-lysyl-[protein] + 3 S-adenosyl-L-methionine = N-terminal N,N,N-trimethyl-L-alanyl-L-prolyl-L-lysyl-[protein] + 3 S-adenosyl-L-homocysteine + 3 H(+)</text>
        <dbReference type="Rhea" id="RHEA:54712"/>
        <dbReference type="Rhea" id="RHEA-COMP:13785"/>
        <dbReference type="Rhea" id="RHEA-COMP:13971"/>
        <dbReference type="ChEBI" id="CHEBI:15378"/>
        <dbReference type="ChEBI" id="CHEBI:57856"/>
        <dbReference type="ChEBI" id="CHEBI:59789"/>
        <dbReference type="ChEBI" id="CHEBI:138057"/>
        <dbReference type="ChEBI" id="CHEBI:138315"/>
        <dbReference type="EC" id="2.1.1.244"/>
    </reaction>
</comment>
<feature type="binding site" evidence="12">
    <location>
        <position position="144"/>
    </location>
    <ligand>
        <name>S-adenosyl-L-methionine</name>
        <dbReference type="ChEBI" id="CHEBI:59789"/>
    </ligand>
</feature>
<comment type="similarity">
    <text evidence="1">Belongs to the methyltransferase superfamily. NTM1 family.</text>
</comment>
<feature type="binding site" evidence="12">
    <location>
        <position position="73"/>
    </location>
    <ligand>
        <name>S-adenosyl-L-methionine</name>
        <dbReference type="ChEBI" id="CHEBI:59789"/>
    </ligand>
</feature>
<dbReference type="InterPro" id="IPR008576">
    <property type="entry name" value="MeTrfase_NTM1"/>
</dbReference>
<dbReference type="SUPFAM" id="SSF53335">
    <property type="entry name" value="S-adenosyl-L-methionine-dependent methyltransferases"/>
    <property type="match status" value="1"/>
</dbReference>
<dbReference type="InterPro" id="IPR029063">
    <property type="entry name" value="SAM-dependent_MTases_sf"/>
</dbReference>
<evidence type="ECO:0000256" key="9">
    <source>
        <dbReference type="ARBA" id="ARBA00047885"/>
    </source>
</evidence>
<dbReference type="PANTHER" id="PTHR12753:SF0">
    <property type="entry name" value="ALPHA N-TERMINAL PROTEIN METHYLTRANSFERASE 1"/>
    <property type="match status" value="1"/>
</dbReference>
<keyword evidence="14" id="KW-1185">Reference proteome</keyword>
<dbReference type="PANTHER" id="PTHR12753">
    <property type="entry name" value="AD-003 - RELATED"/>
    <property type="match status" value="1"/>
</dbReference>
<dbReference type="Proteomes" id="UP000698800">
    <property type="component" value="Unassembled WGS sequence"/>
</dbReference>
<evidence type="ECO:0000256" key="7">
    <source>
        <dbReference type="ARBA" id="ARBA00043129"/>
    </source>
</evidence>
<sequence length="241" mass="26221">MSTNTTEPPADANIDHDKALTYWSGVDPDVNGMLGGFPQISRLDIQGSKNFIAKLRRDSQTTGEEFARGVDCGAGIGRITLSLLSSICKTTDVVEPIAKFTSHILSDPSFAQLRSDGSIGAVYTQSLESWAPPPDVRYDLVWNQWCLGHLTDAQLVAYLKVCVGALLEGGWVVVKENLSTDAGGDDIFDQVDNSVTRADKKFRGIFAEAGLRVARTELQKGFPKGLYPVRIYALQPAKGQR</sequence>
<dbReference type="Pfam" id="PF05891">
    <property type="entry name" value="Methyltransf_PK"/>
    <property type="match status" value="1"/>
</dbReference>
<accession>A0A9P8I257</accession>
<comment type="catalytic activity">
    <reaction evidence="9">
        <text>N-terminal L-prolyl-L-prolyl-L-lysyl-[protein] + 2 S-adenosyl-L-methionine = N-terminal N,N-dimethyl-L-prolyl-L-prolyl-L-lysyl-[protein] + 2 S-adenosyl-L-homocysteine + 2 H(+)</text>
        <dbReference type="Rhea" id="RHEA:54736"/>
        <dbReference type="Rhea" id="RHEA-COMP:13787"/>
        <dbReference type="Rhea" id="RHEA-COMP:13974"/>
        <dbReference type="ChEBI" id="CHEBI:15378"/>
        <dbReference type="ChEBI" id="CHEBI:57856"/>
        <dbReference type="ChEBI" id="CHEBI:59789"/>
        <dbReference type="ChEBI" id="CHEBI:138059"/>
        <dbReference type="ChEBI" id="CHEBI:138318"/>
        <dbReference type="EC" id="2.1.1.244"/>
    </reaction>
</comment>
<keyword evidence="3" id="KW-0808">Transferase</keyword>
<evidence type="ECO:0000313" key="13">
    <source>
        <dbReference type="EMBL" id="KAH0537188.1"/>
    </source>
</evidence>
<dbReference type="GO" id="GO:0005737">
    <property type="term" value="C:cytoplasm"/>
    <property type="evidence" value="ECO:0007669"/>
    <property type="project" value="TreeGrafter"/>
</dbReference>
<dbReference type="FunFam" id="3.40.50.150:FF:000025">
    <property type="entry name" value="N-terminal Xaa-Pro-Lys N-methyltransferase 1"/>
    <property type="match status" value="1"/>
</dbReference>
<organism evidence="13 14">
    <name type="scientific">Glutinoglossum americanum</name>
    <dbReference type="NCBI Taxonomy" id="1670608"/>
    <lineage>
        <taxon>Eukaryota</taxon>
        <taxon>Fungi</taxon>
        <taxon>Dikarya</taxon>
        <taxon>Ascomycota</taxon>
        <taxon>Pezizomycotina</taxon>
        <taxon>Geoglossomycetes</taxon>
        <taxon>Geoglossales</taxon>
        <taxon>Geoglossaceae</taxon>
        <taxon>Glutinoglossum</taxon>
    </lineage>
</organism>
<keyword evidence="2" id="KW-0489">Methyltransferase</keyword>
<keyword evidence="4 12" id="KW-0949">S-adenosyl-L-methionine</keyword>
<dbReference type="EC" id="2.1.1.244" evidence="5"/>
<dbReference type="OrthoDB" id="1298661at2759"/>
<proteinExistence type="inferred from homology"/>
<evidence type="ECO:0000256" key="4">
    <source>
        <dbReference type="ARBA" id="ARBA00022691"/>
    </source>
</evidence>
<evidence type="ECO:0000256" key="1">
    <source>
        <dbReference type="ARBA" id="ARBA00009059"/>
    </source>
</evidence>
<evidence type="ECO:0000256" key="8">
    <source>
        <dbReference type="ARBA" id="ARBA00047306"/>
    </source>
</evidence>